<sequence length="1596" mass="158514">MLCPRFALSRLALALLALSSTSLAPAGTVTWVGPQGGSWADAANWSGGVLPSALDDVQLGSFITAVEGTHVIASLMGTNSLQLYNTGGRLTVNGAADLGALDLVAGTLIGNGNTQVGGSLRWDNGSLAGAGSTRVLGLTTLSGTLFNVRSLSGGHTLTLAGGVQLTDNFGLDITGGSTLVNTGIWRDQAAGDIGLGSIESATGPANRFDNRGNYVKAGNFTTSVAAGVAFDNSGSVAVNEGTLRLQGGGDGRTGSFNVALGATLDFNHAGQTYALGRNVVNRGRLKISVGTVTADSGLEVDGNVTVEAGELQLGLASTFENLSLVSPSSLVSVSRNSGIITDGLDWGGGTLSVSGMAVQRAMLIHGGSHQLGGFLSLAAGANSSVQGSQVSVRGVGATLSNRGVWNDLTSISLDFVDAGTFFNFGSFLKSGAGTTTLDWAFDNSGVVNLFFGTLRLMGGSDAASGSFALSSGTTLELGGAANHALNRNISNGGTLLMQGTTVDAAAGLALGGQTRINGGSLTLGADSSMNALTLQGGATLSSAGRLEVNGPMVWEDGHLAGAGRTRVLGPLTLDGNTVRTVAAGHTLELLGNTALNAGTLQLQSAFNQVGSLSIASGAVLQVDHTSFTNSGTLAGSGTVRALDALGNTGTLAPGGIGQVGRLDVIGNLVNSGSLLVDLGRSSADQLAVSGSVTLGGTVNFAVAGGERLARGSQFTVVSWAERANNSQFDTLDFSQASGYRFATAYEANGLSVTVTGVPFNWTGAAAGGFWDVANNWNSGNDGLPQAGDTVLLGGADTVIRSTRSMAAATVNGTGTLVINSGATLTLSDSASLGGLHHSGTLNNTGRMVVTAAGILSGATLSGAGTTRYEGALAIQGNASALQNGQTLEVAGTTTVQGSTATGLSASSGARIVNQGTWIDVASANSRLSGNSGSSAFDNQGSFTKASATTTTIGSFGLSFNNSGSVNVEAGTLSLVGNGASTGQIRIASGATLDFAGSGASFDLNRDVSNAGSFQVRAGVVNAAQGLTLGGSTVISAGRLNLGGNSQFDTFNFVGSGRLDSNATLIVTGPTTWAGGTFAGTGTTRLEGAVSLESASSSALSGGTLVMAGTTTQTSSAGINMNGGASARLVNEGTWLDQAGGNISIGGSASRFDNTGRYIKTGAFTTSIGSFGTVFNNTGTVDVQAGTLDFFGGGNSPGQFTVAAGATLQFSAGTMTLRRSVSNLGSFRVGGAAIVNAAQGLELGGSTVISAGRLNLGGNSQFDTFNFVGSGRLDSNATLIVTGPTTWAGGTFAGTGTTRLEGAVSLVGASSSALSGGTLVMAGTTTQTSSAGINMNGGASARLVNEGTWLDQAGGNISIGGSASRFDNTGRYIKTGAFTTSIGSFGTVFNNTGTVDVQAGTLQVSTGFSNTGLITLAAGAELHGTVGAFTNAGTLAGDGTVRAADRLTNTGTLAAGGLSDAGTLSLIGGLTQQAGGTFLVDLGGTTAGSFDLLTISGVATLGGTLAVNLLDGAHFNVGDSFTVMTWGQRLNNSQFANLDLSHAQGYTFATEYGANSLTLRVMTAAPVPEPGSWALMAAGLVALGALQRRRRKVQPTA</sequence>
<accession>A0ACC6CBE3</accession>
<organism evidence="1 2">
    <name type="scientific">Roseateles hydrophilus</name>
    <dbReference type="NCBI Taxonomy" id="2975054"/>
    <lineage>
        <taxon>Bacteria</taxon>
        <taxon>Pseudomonadati</taxon>
        <taxon>Pseudomonadota</taxon>
        <taxon>Betaproteobacteria</taxon>
        <taxon>Burkholderiales</taxon>
        <taxon>Sphaerotilaceae</taxon>
        <taxon>Roseateles</taxon>
    </lineage>
</organism>
<keyword evidence="2" id="KW-1185">Reference proteome</keyword>
<protein>
    <submittedName>
        <fullName evidence="1">PEP-CTERM sorting domain-containing protein</fullName>
    </submittedName>
</protein>
<evidence type="ECO:0000313" key="1">
    <source>
        <dbReference type="EMBL" id="MCY4745753.1"/>
    </source>
</evidence>
<evidence type="ECO:0000313" key="2">
    <source>
        <dbReference type="Proteomes" id="UP001076464"/>
    </source>
</evidence>
<reference evidence="1" key="1">
    <citation type="submission" date="2022-08" db="EMBL/GenBank/DDBJ databases">
        <title>Genome sequencing of Pelomonas sp. UHG3.</title>
        <authorList>
            <person name="So Y."/>
        </authorList>
    </citation>
    <scope>NUCLEOTIDE SEQUENCE</scope>
    <source>
        <strain evidence="1">UHG3</strain>
    </source>
</reference>
<dbReference type="EMBL" id="JAPPUY010000003">
    <property type="protein sequence ID" value="MCY4745753.1"/>
    <property type="molecule type" value="Genomic_DNA"/>
</dbReference>
<gene>
    <name evidence="1" type="ORF">NYO99_12285</name>
</gene>
<dbReference type="Proteomes" id="UP001076464">
    <property type="component" value="Unassembled WGS sequence"/>
</dbReference>
<comment type="caution">
    <text evidence="1">The sequence shown here is derived from an EMBL/GenBank/DDBJ whole genome shotgun (WGS) entry which is preliminary data.</text>
</comment>
<proteinExistence type="predicted"/>
<name>A0ACC6CBE3_9BURK</name>